<proteinExistence type="predicted"/>
<evidence type="ECO:0000259" key="3">
    <source>
        <dbReference type="Pfam" id="PF08241"/>
    </source>
</evidence>
<dbReference type="CDD" id="cd02440">
    <property type="entry name" value="AdoMet_MTases"/>
    <property type="match status" value="1"/>
</dbReference>
<dbReference type="PANTHER" id="PTHR14237">
    <property type="entry name" value="MOLYBDOPTERIN COFACTOR SULFURASE MOSC"/>
    <property type="match status" value="1"/>
</dbReference>
<dbReference type="InterPro" id="IPR000192">
    <property type="entry name" value="Aminotrans_V_dom"/>
</dbReference>
<dbReference type="EMBL" id="LYVJ01000004">
    <property type="protein sequence ID" value="OBU68406.1"/>
    <property type="molecule type" value="Genomic_DNA"/>
</dbReference>
<feature type="domain" description="Aminotransferase class V" evidence="2">
    <location>
        <begin position="371"/>
        <end position="777"/>
    </location>
</feature>
<dbReference type="AlphaFoldDB" id="A0A1A6Y0Q7"/>
<organism evidence="4 5">
    <name type="scientific">Stenotrophomonas maltophilia</name>
    <name type="common">Pseudomonas maltophilia</name>
    <name type="synonym">Xanthomonas maltophilia</name>
    <dbReference type="NCBI Taxonomy" id="40324"/>
    <lineage>
        <taxon>Bacteria</taxon>
        <taxon>Pseudomonadati</taxon>
        <taxon>Pseudomonadota</taxon>
        <taxon>Gammaproteobacteria</taxon>
        <taxon>Lysobacterales</taxon>
        <taxon>Lysobacteraceae</taxon>
        <taxon>Stenotrophomonas</taxon>
        <taxon>Stenotrophomonas maltophilia group</taxon>
    </lineage>
</organism>
<dbReference type="Pfam" id="PF08241">
    <property type="entry name" value="Methyltransf_11"/>
    <property type="match status" value="1"/>
</dbReference>
<evidence type="ECO:0000313" key="5">
    <source>
        <dbReference type="Proteomes" id="UP000092256"/>
    </source>
</evidence>
<evidence type="ECO:0000256" key="1">
    <source>
        <dbReference type="ARBA" id="ARBA00022898"/>
    </source>
</evidence>
<dbReference type="InterPro" id="IPR013216">
    <property type="entry name" value="Methyltransf_11"/>
</dbReference>
<dbReference type="Pfam" id="PF00266">
    <property type="entry name" value="Aminotran_5"/>
    <property type="match status" value="1"/>
</dbReference>
<dbReference type="InterPro" id="IPR015424">
    <property type="entry name" value="PyrdxlP-dep_Trfase"/>
</dbReference>
<gene>
    <name evidence="4" type="ORF">A9K58_06190</name>
</gene>
<name>A0A1A6Y0Q7_STEMA</name>
<dbReference type="Gene3D" id="3.40.640.10">
    <property type="entry name" value="Type I PLP-dependent aspartate aminotransferase-like (Major domain)"/>
    <property type="match status" value="1"/>
</dbReference>
<dbReference type="GO" id="GO:0008757">
    <property type="term" value="F:S-adenosylmethionine-dependent methyltransferase activity"/>
    <property type="evidence" value="ECO:0007669"/>
    <property type="project" value="InterPro"/>
</dbReference>
<evidence type="ECO:0000259" key="2">
    <source>
        <dbReference type="Pfam" id="PF00266"/>
    </source>
</evidence>
<dbReference type="InterPro" id="IPR029063">
    <property type="entry name" value="SAM-dependent_MTases_sf"/>
</dbReference>
<dbReference type="InterPro" id="IPR015421">
    <property type="entry name" value="PyrdxlP-dep_Trfase_major"/>
</dbReference>
<accession>A0A1A6Y0Q7</accession>
<comment type="caution">
    <text evidence="4">The sequence shown here is derived from an EMBL/GenBank/DDBJ whole genome shotgun (WGS) entry which is preliminary data.</text>
</comment>
<dbReference type="Gene3D" id="3.40.50.150">
    <property type="entry name" value="Vaccinia Virus protein VP39"/>
    <property type="match status" value="1"/>
</dbReference>
<evidence type="ECO:0000313" key="4">
    <source>
        <dbReference type="EMBL" id="OBU68406.1"/>
    </source>
</evidence>
<dbReference type="SUPFAM" id="SSF53335">
    <property type="entry name" value="S-adenosyl-L-methionine-dependent methyltransferases"/>
    <property type="match status" value="1"/>
</dbReference>
<dbReference type="Proteomes" id="UP000092256">
    <property type="component" value="Unassembled WGS sequence"/>
</dbReference>
<reference evidence="4 5" key="1">
    <citation type="submission" date="2016-05" db="EMBL/GenBank/DDBJ databases">
        <title>Draft Genome Sequences of Stenotrophomonas maltophilia Strains Sm32COP, Sm41DVV, Sm46PAILV, SmF3, SmF22, SmSOFb1 and SmCVFa1, Isolated from Different Manures, in France.</title>
        <authorList>
            <person name="Nazaret S."/>
            <person name="Bodilis J."/>
        </authorList>
    </citation>
    <scope>NUCLEOTIDE SEQUENCE [LARGE SCALE GENOMIC DNA]</scope>
    <source>
        <strain evidence="4 5">Sm46PAILV</strain>
    </source>
</reference>
<keyword evidence="1" id="KW-0663">Pyridoxal phosphate</keyword>
<feature type="domain" description="Methyltransferase type 11" evidence="3">
    <location>
        <begin position="60"/>
        <end position="161"/>
    </location>
</feature>
<sequence length="827" mass="90348">MQDVAQRQCKVVSDSQWSLSTFMEFYERVLSPRIFHPYGKLLASEVASDIDAGFVVRDVLEVACGTGVITASLYEDLARPRGLRLVASDLSQIAVNMARRVLSPEIQQHVPLLADVDMAELPFEDNSFDVIVCGFGLMFPPDKARVAREFRRVLRPGGRVYATMFHYNQLFELTRQQSQLHFGMPSRLMDAALSLADPSPITRAFAIEGLSRANDLPAGLHPLSFSLDAAGAREFLFNACILLEEFNQCDTGTREHYLDLMLAQFRKDVPDQRYRVEAWLLRGQADPAHAGTTLDITPPDFSPLLRCQQLTHRASCVGAERAVPAHEAQALDAFTAARAQFLAEHPGFPDASVEKMRNEEYARLDEQHVTYLDHVGGTLPPESLLEQDLQALKHAILGNPHSGSKASQAAYQDARDAIYAFFGCSPDEYEVIFTANASSAIRLVAESFPFQPGTQLLLTKDNHTSVHGLREYARAKGALVKYIPLDDDLLLHEDLMQRALQRLGDGAPHLLAFPAQSNATGARHDLAWIARARAHGAMVLCDAAALVPQARLDCGTLQPDFVVASFYKIFGYPTGAGCLLARRSSLQLLRPPSFAGGGVCYYSGPWSPTERLLYRDAGQRFEIGTPNYAAFPAIARGFAFVARMGGVEALALRSGALARWLEARLAALRHTVRGDTPLCRVYGPPAQHKGATVMLNFFDCYGSIMPHARIKRLADRFGITLRNGCFCNLGAVQQATYATAGAEHCELDKTGKILDCTAFDEKILDKGDCGAVRISFGLGSNFADAYRFLMFATCLLDTDVSGLEGALAGSDPAVDAGSLRAAPAVPA</sequence>
<protein>
    <submittedName>
        <fullName evidence="4">Chemotaxis protein CheR</fullName>
    </submittedName>
</protein>
<dbReference type="SUPFAM" id="SSF53383">
    <property type="entry name" value="PLP-dependent transferases"/>
    <property type="match status" value="1"/>
</dbReference>
<dbReference type="PANTHER" id="PTHR14237:SF62">
    <property type="entry name" value="AMINOTRANSFERASE CLASS V DOMAIN-CONTAINING PROTEIN"/>
    <property type="match status" value="1"/>
</dbReference>